<dbReference type="Pfam" id="PF00072">
    <property type="entry name" value="Response_reg"/>
    <property type="match status" value="1"/>
</dbReference>
<dbReference type="GO" id="GO:0003677">
    <property type="term" value="F:DNA binding"/>
    <property type="evidence" value="ECO:0007669"/>
    <property type="project" value="UniProtKB-KW"/>
</dbReference>
<dbReference type="PROSITE" id="PS50043">
    <property type="entry name" value="HTH_LUXR_2"/>
    <property type="match status" value="1"/>
</dbReference>
<dbReference type="InterPro" id="IPR011006">
    <property type="entry name" value="CheY-like_superfamily"/>
</dbReference>
<dbReference type="SUPFAM" id="SSF52172">
    <property type="entry name" value="CheY-like"/>
    <property type="match status" value="1"/>
</dbReference>
<sequence>MKKIIIVDDHPILLLAIKVLLKERSFSVVAEAENGVKALKEIKKHQPDIAIIDLNIPLLDGISVIEKCKKHELKTKFLVLTSQPSSHFVSRAIQAGASGYISKDEGLENILTAVNSISSGYSFFPDKFKNVSSKDQITHLSSKELVVFKYLSEGLSNKEIGEKMLISNKTVSTYKTRIMEKLNIKNIAELIELSKREGL</sequence>
<feature type="domain" description="HTH luxR-type" evidence="4">
    <location>
        <begin position="133"/>
        <end position="198"/>
    </location>
</feature>
<dbReference type="PANTHER" id="PTHR45566">
    <property type="entry name" value="HTH-TYPE TRANSCRIPTIONAL REGULATOR YHJB-RELATED"/>
    <property type="match status" value="1"/>
</dbReference>
<dbReference type="Gene3D" id="3.40.50.2300">
    <property type="match status" value="1"/>
</dbReference>
<evidence type="ECO:0000256" key="3">
    <source>
        <dbReference type="PROSITE-ProRule" id="PRU00169"/>
    </source>
</evidence>
<dbReference type="Pfam" id="PF00196">
    <property type="entry name" value="GerE"/>
    <property type="match status" value="1"/>
</dbReference>
<dbReference type="GO" id="GO:0000160">
    <property type="term" value="P:phosphorelay signal transduction system"/>
    <property type="evidence" value="ECO:0007669"/>
    <property type="project" value="InterPro"/>
</dbReference>
<dbReference type="SMART" id="SM00421">
    <property type="entry name" value="HTH_LUXR"/>
    <property type="match status" value="1"/>
</dbReference>
<feature type="modified residue" description="4-aspartylphosphate" evidence="3">
    <location>
        <position position="53"/>
    </location>
</feature>
<dbReference type="InterPro" id="IPR051015">
    <property type="entry name" value="EvgA-like"/>
</dbReference>
<dbReference type="AlphaFoldDB" id="A0A1W6TCY7"/>
<dbReference type="InterPro" id="IPR001789">
    <property type="entry name" value="Sig_transdc_resp-reg_receiver"/>
</dbReference>
<evidence type="ECO:0000259" key="4">
    <source>
        <dbReference type="PROSITE" id="PS50043"/>
    </source>
</evidence>
<reference evidence="6" key="1">
    <citation type="submission" date="2016-10" db="EMBL/GenBank/DDBJ databases">
        <title>The High Quality Genome of Vibrio alginolyticus K01M1.</title>
        <authorList>
            <person name="Wendling C."/>
            <person name="Chibani C.M."/>
            <person name="Hertel R."/>
            <person name="Sproer C."/>
            <person name="Bunk B."/>
            <person name="Overmann J."/>
            <person name="Roth O."/>
            <person name="Liesegang H."/>
        </authorList>
    </citation>
    <scope>NUCLEOTIDE SEQUENCE</scope>
    <source>
        <strain evidence="6">K05K4</strain>
    </source>
</reference>
<evidence type="ECO:0000259" key="5">
    <source>
        <dbReference type="PROSITE" id="PS50110"/>
    </source>
</evidence>
<accession>A0A1W6TCY7</accession>
<keyword evidence="1 3" id="KW-0597">Phosphoprotein</keyword>
<dbReference type="PROSITE" id="PS50110">
    <property type="entry name" value="RESPONSE_REGULATORY"/>
    <property type="match status" value="1"/>
</dbReference>
<dbReference type="InterPro" id="IPR058245">
    <property type="entry name" value="NreC/VraR/RcsB-like_REC"/>
</dbReference>
<keyword evidence="2" id="KW-0238">DNA-binding</keyword>
<dbReference type="EMBL" id="CP017902">
    <property type="protein sequence ID" value="ARP18742.1"/>
    <property type="molecule type" value="Genomic_DNA"/>
</dbReference>
<gene>
    <name evidence="6" type="primary">bvgA_2</name>
    <name evidence="6" type="ORF">K05K4_19080</name>
</gene>
<dbReference type="PANTHER" id="PTHR45566:SF2">
    <property type="entry name" value="NARL SUBFAMILY"/>
    <property type="match status" value="1"/>
</dbReference>
<evidence type="ECO:0000256" key="1">
    <source>
        <dbReference type="ARBA" id="ARBA00022553"/>
    </source>
</evidence>
<dbReference type="PRINTS" id="PR00038">
    <property type="entry name" value="HTHLUXR"/>
</dbReference>
<dbReference type="CDD" id="cd17535">
    <property type="entry name" value="REC_NarL-like"/>
    <property type="match status" value="1"/>
</dbReference>
<feature type="domain" description="Response regulatory" evidence="5">
    <location>
        <begin position="3"/>
        <end position="118"/>
    </location>
</feature>
<dbReference type="InterPro" id="IPR000792">
    <property type="entry name" value="Tscrpt_reg_LuxR_C"/>
</dbReference>
<evidence type="ECO:0000256" key="2">
    <source>
        <dbReference type="ARBA" id="ARBA00023125"/>
    </source>
</evidence>
<name>A0A1W6TCY7_VIBAL</name>
<dbReference type="RefSeq" id="WP_086046877.1">
    <property type="nucleotide sequence ID" value="NZ_CP017889.1"/>
</dbReference>
<dbReference type="CDD" id="cd06170">
    <property type="entry name" value="LuxR_C_like"/>
    <property type="match status" value="1"/>
</dbReference>
<organism evidence="6">
    <name type="scientific">Vibrio alginolyticus</name>
    <dbReference type="NCBI Taxonomy" id="663"/>
    <lineage>
        <taxon>Bacteria</taxon>
        <taxon>Pseudomonadati</taxon>
        <taxon>Pseudomonadota</taxon>
        <taxon>Gammaproteobacteria</taxon>
        <taxon>Vibrionales</taxon>
        <taxon>Vibrionaceae</taxon>
        <taxon>Vibrio</taxon>
    </lineage>
</organism>
<dbReference type="InterPro" id="IPR016032">
    <property type="entry name" value="Sig_transdc_resp-reg_C-effctor"/>
</dbReference>
<dbReference type="SUPFAM" id="SSF46894">
    <property type="entry name" value="C-terminal effector domain of the bipartite response regulators"/>
    <property type="match status" value="1"/>
</dbReference>
<proteinExistence type="predicted"/>
<dbReference type="SMART" id="SM00448">
    <property type="entry name" value="REC"/>
    <property type="match status" value="1"/>
</dbReference>
<dbReference type="PROSITE" id="PS00622">
    <property type="entry name" value="HTH_LUXR_1"/>
    <property type="match status" value="1"/>
</dbReference>
<dbReference type="GO" id="GO:0006355">
    <property type="term" value="P:regulation of DNA-templated transcription"/>
    <property type="evidence" value="ECO:0007669"/>
    <property type="project" value="InterPro"/>
</dbReference>
<protein>
    <submittedName>
        <fullName evidence="6">Virulence factors putative positive transcription regulator BvgA</fullName>
    </submittedName>
</protein>
<evidence type="ECO:0000313" key="6">
    <source>
        <dbReference type="EMBL" id="ARP18742.1"/>
    </source>
</evidence>